<name>T1EZS7_HELRO</name>
<protein>
    <submittedName>
        <fullName evidence="2 3">Uncharacterized protein</fullName>
    </submittedName>
</protein>
<reference evidence="4" key="1">
    <citation type="submission" date="2012-12" db="EMBL/GenBank/DDBJ databases">
        <authorList>
            <person name="Hellsten U."/>
            <person name="Grimwood J."/>
            <person name="Chapman J.A."/>
            <person name="Shapiro H."/>
            <person name="Aerts A."/>
            <person name="Otillar R.P."/>
            <person name="Terry A.Y."/>
            <person name="Boore J.L."/>
            <person name="Simakov O."/>
            <person name="Marletaz F."/>
            <person name="Cho S.-J."/>
            <person name="Edsinger-Gonzales E."/>
            <person name="Havlak P."/>
            <person name="Kuo D.-H."/>
            <person name="Larsson T."/>
            <person name="Lv J."/>
            <person name="Arendt D."/>
            <person name="Savage R."/>
            <person name="Osoegawa K."/>
            <person name="de Jong P."/>
            <person name="Lindberg D.R."/>
            <person name="Seaver E.C."/>
            <person name="Weisblat D.A."/>
            <person name="Putnam N.H."/>
            <person name="Grigoriev I.V."/>
            <person name="Rokhsar D.S."/>
        </authorList>
    </citation>
    <scope>NUCLEOTIDE SEQUENCE</scope>
</reference>
<dbReference type="InParanoid" id="T1EZS7"/>
<dbReference type="EMBL" id="KB095905">
    <property type="protein sequence ID" value="ESO09951.1"/>
    <property type="molecule type" value="Genomic_DNA"/>
</dbReference>
<feature type="transmembrane region" description="Helical" evidence="1">
    <location>
        <begin position="113"/>
        <end position="134"/>
    </location>
</feature>
<dbReference type="CTD" id="20202077"/>
<evidence type="ECO:0000256" key="1">
    <source>
        <dbReference type="SAM" id="Phobius"/>
    </source>
</evidence>
<reference evidence="3" key="3">
    <citation type="submission" date="2015-06" db="UniProtKB">
        <authorList>
            <consortium name="EnsemblMetazoa"/>
        </authorList>
    </citation>
    <scope>IDENTIFICATION</scope>
</reference>
<reference evidence="2 4" key="2">
    <citation type="journal article" date="2013" name="Nature">
        <title>Insights into bilaterian evolution from three spiralian genomes.</title>
        <authorList>
            <person name="Simakov O."/>
            <person name="Marletaz F."/>
            <person name="Cho S.J."/>
            <person name="Edsinger-Gonzales E."/>
            <person name="Havlak P."/>
            <person name="Hellsten U."/>
            <person name="Kuo D.H."/>
            <person name="Larsson T."/>
            <person name="Lv J."/>
            <person name="Arendt D."/>
            <person name="Savage R."/>
            <person name="Osoegawa K."/>
            <person name="de Jong P."/>
            <person name="Grimwood J."/>
            <person name="Chapman J.A."/>
            <person name="Shapiro H."/>
            <person name="Aerts A."/>
            <person name="Otillar R.P."/>
            <person name="Terry A.Y."/>
            <person name="Boore J.L."/>
            <person name="Grigoriev I.V."/>
            <person name="Lindberg D.R."/>
            <person name="Seaver E.C."/>
            <person name="Weisblat D.A."/>
            <person name="Putnam N.H."/>
            <person name="Rokhsar D.S."/>
        </authorList>
    </citation>
    <scope>NUCLEOTIDE SEQUENCE</scope>
</reference>
<evidence type="ECO:0000313" key="2">
    <source>
        <dbReference type="EMBL" id="ESO09951.1"/>
    </source>
</evidence>
<proteinExistence type="predicted"/>
<keyword evidence="1" id="KW-0812">Transmembrane</keyword>
<dbReference type="RefSeq" id="XP_009011765.1">
    <property type="nucleotide sequence ID" value="XM_009013517.1"/>
</dbReference>
<dbReference type="HOGENOM" id="CLU_1290217_0_0_1"/>
<feature type="transmembrane region" description="Helical" evidence="1">
    <location>
        <begin position="168"/>
        <end position="191"/>
    </location>
</feature>
<keyword evidence="4" id="KW-1185">Reference proteome</keyword>
<accession>T1EZS7</accession>
<dbReference type="EMBL" id="AMQM01002844">
    <property type="status" value="NOT_ANNOTATED_CDS"/>
    <property type="molecule type" value="Genomic_DNA"/>
</dbReference>
<keyword evidence="1" id="KW-1133">Transmembrane helix</keyword>
<dbReference type="GeneID" id="20202077"/>
<evidence type="ECO:0000313" key="3">
    <source>
        <dbReference type="EnsemblMetazoa" id="HelroP167781"/>
    </source>
</evidence>
<keyword evidence="1" id="KW-0472">Membrane</keyword>
<evidence type="ECO:0000313" key="4">
    <source>
        <dbReference type="Proteomes" id="UP000015101"/>
    </source>
</evidence>
<dbReference type="EnsemblMetazoa" id="HelroT167781">
    <property type="protein sequence ID" value="HelroP167781"/>
    <property type="gene ID" value="HelroG167781"/>
</dbReference>
<gene>
    <name evidence="3" type="primary">20202077</name>
    <name evidence="2" type="ORF">HELRODRAFT_167781</name>
</gene>
<sequence length="214" mass="24377">MHKQFVMFDIYLATSGWHAYSLEPEEYVFMALSVIYDVYYIGRAITLQTNKVIRGSYMQEKNCDTILIGIRAADESPVETRRVYSLLMSPRFPCLNFNGGNRLRMELRLGTKVRVVVSVFGLLVALVCVVIFSIQKLLYTVLCTIINVQYLRNKCKGGYKFLQAMTFISLPGIIVSAFGLFAYLVCGFLVYKSKSFSKRYSLKSLFQLILNAVA</sequence>
<dbReference type="Proteomes" id="UP000015101">
    <property type="component" value="Unassembled WGS sequence"/>
</dbReference>
<organism evidence="3 4">
    <name type="scientific">Helobdella robusta</name>
    <name type="common">Californian leech</name>
    <dbReference type="NCBI Taxonomy" id="6412"/>
    <lineage>
        <taxon>Eukaryota</taxon>
        <taxon>Metazoa</taxon>
        <taxon>Spiralia</taxon>
        <taxon>Lophotrochozoa</taxon>
        <taxon>Annelida</taxon>
        <taxon>Clitellata</taxon>
        <taxon>Hirudinea</taxon>
        <taxon>Rhynchobdellida</taxon>
        <taxon>Glossiphoniidae</taxon>
        <taxon>Helobdella</taxon>
    </lineage>
</organism>
<dbReference type="KEGG" id="hro:HELRODRAFT_167781"/>
<dbReference type="AlphaFoldDB" id="T1EZS7"/>